<gene>
    <name evidence="6" type="ORF">DKW60_17705</name>
</gene>
<keyword evidence="1" id="KW-0378">Hydrolase</keyword>
<evidence type="ECO:0000256" key="2">
    <source>
        <dbReference type="ARBA" id="ARBA00023295"/>
    </source>
</evidence>
<proteinExistence type="inferred from homology"/>
<evidence type="ECO:0000256" key="3">
    <source>
        <dbReference type="PROSITE-ProRule" id="PRU01100"/>
    </source>
</evidence>
<feature type="region of interest" description="Disordered" evidence="4">
    <location>
        <begin position="117"/>
        <end position="145"/>
    </location>
</feature>
<comment type="similarity">
    <text evidence="3">Belongs to the glycosyl hydrolase 26 family.</text>
</comment>
<dbReference type="PROSITE" id="PS51764">
    <property type="entry name" value="GH26"/>
    <property type="match status" value="1"/>
</dbReference>
<evidence type="ECO:0000313" key="6">
    <source>
        <dbReference type="EMBL" id="PWQ93333.1"/>
    </source>
</evidence>
<dbReference type="Proteomes" id="UP000245539">
    <property type="component" value="Unassembled WGS sequence"/>
</dbReference>
<dbReference type="AlphaFoldDB" id="A0A317C7D9"/>
<comment type="caution">
    <text evidence="3">Lacks conserved residue(s) required for the propagation of feature annotation.</text>
</comment>
<evidence type="ECO:0000256" key="4">
    <source>
        <dbReference type="SAM" id="MobiDB-lite"/>
    </source>
</evidence>
<feature type="region of interest" description="Disordered" evidence="4">
    <location>
        <begin position="25"/>
        <end position="48"/>
    </location>
</feature>
<reference evidence="6 7" key="1">
    <citation type="submission" date="2018-05" db="EMBL/GenBank/DDBJ databases">
        <title>Leucothrix arctica sp. nov., isolated from Arctic seawater.</title>
        <authorList>
            <person name="Choi A."/>
            <person name="Baek K."/>
        </authorList>
    </citation>
    <scope>NUCLEOTIDE SEQUENCE [LARGE SCALE GENOMIC DNA]</scope>
    <source>
        <strain evidence="6 7">JCM 18388</strain>
    </source>
</reference>
<keyword evidence="2" id="KW-0326">Glycosidase</keyword>
<dbReference type="EMBL" id="QGKM01000063">
    <property type="protein sequence ID" value="PWQ93333.1"/>
    <property type="molecule type" value="Genomic_DNA"/>
</dbReference>
<feature type="non-terminal residue" evidence="6">
    <location>
        <position position="1"/>
    </location>
</feature>
<evidence type="ECO:0000256" key="1">
    <source>
        <dbReference type="ARBA" id="ARBA00022801"/>
    </source>
</evidence>
<protein>
    <recommendedName>
        <fullName evidence="5">GH26 domain-containing protein</fullName>
    </recommendedName>
</protein>
<sequence length="205" mass="22386">FDETFSQQYVKMVTAVPNKPMMLAEVSSTEPQDQPDLSWGQDGDDSDALESKEAWTADMMQSIQESYPAIKSIVWFNTNKELGWALNETGNTGLTAYNNAVMTDYFGGELTIKSTPVPDITDPVIEEPVKNSPPKKGSGKGKKENTRLAAKAVAEDGKLTGIAKALSVSKMPAVVGQKLLAKEAEGLRNMSKAELKNWRMGRLLD</sequence>
<evidence type="ECO:0000313" key="7">
    <source>
        <dbReference type="Proteomes" id="UP000245539"/>
    </source>
</evidence>
<evidence type="ECO:0000259" key="5">
    <source>
        <dbReference type="PROSITE" id="PS51764"/>
    </source>
</evidence>
<keyword evidence="7" id="KW-1185">Reference proteome</keyword>
<organism evidence="6 7">
    <name type="scientific">Leucothrix pacifica</name>
    <dbReference type="NCBI Taxonomy" id="1247513"/>
    <lineage>
        <taxon>Bacteria</taxon>
        <taxon>Pseudomonadati</taxon>
        <taxon>Pseudomonadota</taxon>
        <taxon>Gammaproteobacteria</taxon>
        <taxon>Thiotrichales</taxon>
        <taxon>Thiotrichaceae</taxon>
        <taxon>Leucothrix</taxon>
    </lineage>
</organism>
<feature type="domain" description="GH26" evidence="5">
    <location>
        <begin position="1"/>
        <end position="106"/>
    </location>
</feature>
<dbReference type="GO" id="GO:0004553">
    <property type="term" value="F:hydrolase activity, hydrolyzing O-glycosyl compounds"/>
    <property type="evidence" value="ECO:0007669"/>
    <property type="project" value="InterPro"/>
</dbReference>
<dbReference type="Gene3D" id="3.20.20.80">
    <property type="entry name" value="Glycosidases"/>
    <property type="match status" value="1"/>
</dbReference>
<dbReference type="InterPro" id="IPR022790">
    <property type="entry name" value="GH26_dom"/>
</dbReference>
<name>A0A317C7D9_9GAMM</name>
<comment type="caution">
    <text evidence="6">The sequence shown here is derived from an EMBL/GenBank/DDBJ whole genome shotgun (WGS) entry which is preliminary data.</text>
</comment>
<accession>A0A317C7D9</accession>
<dbReference type="RefSeq" id="WP_219988815.1">
    <property type="nucleotide sequence ID" value="NZ_QGKM01000063.1"/>
</dbReference>